<dbReference type="AlphaFoldDB" id="A0A1I7MY53"/>
<name>A0A1I7MY53_9HYPH</name>
<gene>
    <name evidence="2" type="ORF">SAMN04488557_0726</name>
</gene>
<feature type="chain" id="PRO_5011516676" description="Peptidase propeptide and YPEB domain-containing protein" evidence="1">
    <location>
        <begin position="25"/>
        <end position="89"/>
    </location>
</feature>
<keyword evidence="3" id="KW-1185">Reference proteome</keyword>
<proteinExistence type="predicted"/>
<evidence type="ECO:0000313" key="3">
    <source>
        <dbReference type="Proteomes" id="UP000199423"/>
    </source>
</evidence>
<keyword evidence="1" id="KW-0732">Signal</keyword>
<dbReference type="Proteomes" id="UP000199423">
    <property type="component" value="Unassembled WGS sequence"/>
</dbReference>
<organism evidence="2 3">
    <name type="scientific">Hyphomicrobium facile</name>
    <dbReference type="NCBI Taxonomy" id="51670"/>
    <lineage>
        <taxon>Bacteria</taxon>
        <taxon>Pseudomonadati</taxon>
        <taxon>Pseudomonadota</taxon>
        <taxon>Alphaproteobacteria</taxon>
        <taxon>Hyphomicrobiales</taxon>
        <taxon>Hyphomicrobiaceae</taxon>
        <taxon>Hyphomicrobium</taxon>
    </lineage>
</organism>
<evidence type="ECO:0008006" key="4">
    <source>
        <dbReference type="Google" id="ProtNLM"/>
    </source>
</evidence>
<evidence type="ECO:0000256" key="1">
    <source>
        <dbReference type="SAM" id="SignalP"/>
    </source>
</evidence>
<dbReference type="OrthoDB" id="8020600at2"/>
<accession>A0A1I7MY53</accession>
<protein>
    <recommendedName>
        <fullName evidence="4">Peptidase propeptide and YPEB domain-containing protein</fullName>
    </recommendedName>
</protein>
<dbReference type="RefSeq" id="WP_092866234.1">
    <property type="nucleotide sequence ID" value="NZ_FPCH01000001.1"/>
</dbReference>
<evidence type="ECO:0000313" key="2">
    <source>
        <dbReference type="EMBL" id="SFV27298.1"/>
    </source>
</evidence>
<feature type="signal peptide" evidence="1">
    <location>
        <begin position="1"/>
        <end position="24"/>
    </location>
</feature>
<dbReference type="EMBL" id="FPCH01000001">
    <property type="protein sequence ID" value="SFV27298.1"/>
    <property type="molecule type" value="Genomic_DNA"/>
</dbReference>
<reference evidence="3" key="1">
    <citation type="submission" date="2016-10" db="EMBL/GenBank/DDBJ databases">
        <authorList>
            <person name="Varghese N."/>
            <person name="Submissions S."/>
        </authorList>
    </citation>
    <scope>NUCLEOTIDE SEQUENCE [LARGE SCALE GENOMIC DNA]</scope>
    <source>
        <strain evidence="3">DSM 1565</strain>
    </source>
</reference>
<dbReference type="STRING" id="51670.SAMN04488557_0726"/>
<sequence>MAQSHYFAAALLFGVGVVATNASAAGLAASDLAAQVRTQGFTCDKPQGAEKNDSASRPNEEVWILTCENGSYRMTVVPDMAAKIEKLDK</sequence>